<comment type="caution">
    <text evidence="1">The sequence shown here is derived from an EMBL/GenBank/DDBJ whole genome shotgun (WGS) entry which is preliminary data.</text>
</comment>
<reference evidence="1 2" key="1">
    <citation type="submission" date="2021-10" db="EMBL/GenBank/DDBJ databases">
        <title>Anaerobic single-cell dispensing facilitates the cultivation of human gut bacteria.</title>
        <authorList>
            <person name="Afrizal A."/>
        </authorList>
    </citation>
    <scope>NUCLEOTIDE SEQUENCE [LARGE SCALE GENOMIC DNA]</scope>
    <source>
        <strain evidence="1 2">CLA-AA-H232</strain>
    </source>
</reference>
<dbReference type="RefSeq" id="WP_022228883.1">
    <property type="nucleotide sequence ID" value="NZ_JAJEQM010000011.1"/>
</dbReference>
<sequence>MLRDIYTMFLTYHHILPDEVGRQNPWVLFKMLDGLNEDTEDYDNEHLRMFYGEEV</sequence>
<gene>
    <name evidence="1" type="ORF">LKE05_08640</name>
</gene>
<dbReference type="AlphaFoldDB" id="A0AAE3DZ58"/>
<dbReference type="Proteomes" id="UP001198242">
    <property type="component" value="Unassembled WGS sequence"/>
</dbReference>
<dbReference type="EMBL" id="JAJEQM010000011">
    <property type="protein sequence ID" value="MCC2210852.1"/>
    <property type="molecule type" value="Genomic_DNA"/>
</dbReference>
<proteinExistence type="predicted"/>
<accession>A0AAE3DZ58</accession>
<evidence type="ECO:0000313" key="1">
    <source>
        <dbReference type="EMBL" id="MCC2210852.1"/>
    </source>
</evidence>
<keyword evidence="2" id="KW-1185">Reference proteome</keyword>
<organism evidence="1 2">
    <name type="scientific">Hominilimicola fabiformis</name>
    <dbReference type="NCBI Taxonomy" id="2885356"/>
    <lineage>
        <taxon>Bacteria</taxon>
        <taxon>Bacillati</taxon>
        <taxon>Bacillota</taxon>
        <taxon>Clostridia</taxon>
        <taxon>Eubacteriales</taxon>
        <taxon>Oscillospiraceae</taxon>
        <taxon>Hominilimicola</taxon>
    </lineage>
</organism>
<name>A0AAE3DZ58_9FIRM</name>
<protein>
    <submittedName>
        <fullName evidence="1">Uncharacterized protein</fullName>
    </submittedName>
</protein>
<evidence type="ECO:0000313" key="2">
    <source>
        <dbReference type="Proteomes" id="UP001198242"/>
    </source>
</evidence>